<dbReference type="Pfam" id="PF14111">
    <property type="entry name" value="DUF4283"/>
    <property type="match status" value="1"/>
</dbReference>
<dbReference type="InterPro" id="IPR025558">
    <property type="entry name" value="DUF4283"/>
</dbReference>
<organism evidence="4 5">
    <name type="scientific">Dendrobium catenatum</name>
    <dbReference type="NCBI Taxonomy" id="906689"/>
    <lineage>
        <taxon>Eukaryota</taxon>
        <taxon>Viridiplantae</taxon>
        <taxon>Streptophyta</taxon>
        <taxon>Embryophyta</taxon>
        <taxon>Tracheophyta</taxon>
        <taxon>Spermatophyta</taxon>
        <taxon>Magnoliopsida</taxon>
        <taxon>Liliopsida</taxon>
        <taxon>Asparagales</taxon>
        <taxon>Orchidaceae</taxon>
        <taxon>Epidendroideae</taxon>
        <taxon>Malaxideae</taxon>
        <taxon>Dendrobiinae</taxon>
        <taxon>Dendrobium</taxon>
    </lineage>
</organism>
<feature type="region of interest" description="Disordered" evidence="2">
    <location>
        <begin position="301"/>
        <end position="335"/>
    </location>
</feature>
<reference evidence="4 5" key="2">
    <citation type="journal article" date="2017" name="Nature">
        <title>The Apostasia genome and the evolution of orchids.</title>
        <authorList>
            <person name="Zhang G.Q."/>
            <person name="Liu K.W."/>
            <person name="Li Z."/>
            <person name="Lohaus R."/>
            <person name="Hsiao Y.Y."/>
            <person name="Niu S.C."/>
            <person name="Wang J.Y."/>
            <person name="Lin Y.C."/>
            <person name="Xu Q."/>
            <person name="Chen L.J."/>
            <person name="Yoshida K."/>
            <person name="Fujiwara S."/>
            <person name="Wang Z.W."/>
            <person name="Zhang Y.Q."/>
            <person name="Mitsuda N."/>
            <person name="Wang M."/>
            <person name="Liu G.H."/>
            <person name="Pecoraro L."/>
            <person name="Huang H.X."/>
            <person name="Xiao X.J."/>
            <person name="Lin M."/>
            <person name="Wu X.Y."/>
            <person name="Wu W.L."/>
            <person name="Chen Y.Y."/>
            <person name="Chang S.B."/>
            <person name="Sakamoto S."/>
            <person name="Ohme-Takagi M."/>
            <person name="Yagi M."/>
            <person name="Zeng S.J."/>
            <person name="Shen C.Y."/>
            <person name="Yeh C.M."/>
            <person name="Luo Y.B."/>
            <person name="Tsai W.C."/>
            <person name="Van de Peer Y."/>
            <person name="Liu Z.J."/>
        </authorList>
    </citation>
    <scope>NUCLEOTIDE SEQUENCE [LARGE SCALE GENOMIC DNA]</scope>
    <source>
        <tissue evidence="4">The whole plant</tissue>
    </source>
</reference>
<feature type="compositionally biased region" description="Polar residues" evidence="2">
    <location>
        <begin position="656"/>
        <end position="674"/>
    </location>
</feature>
<gene>
    <name evidence="4" type="ORF">MA16_Dca013389</name>
</gene>
<dbReference type="GO" id="GO:0008270">
    <property type="term" value="F:zinc ion binding"/>
    <property type="evidence" value="ECO:0007669"/>
    <property type="project" value="UniProtKB-KW"/>
</dbReference>
<keyword evidence="1" id="KW-0479">Metal-binding</keyword>
<evidence type="ECO:0000313" key="5">
    <source>
        <dbReference type="Proteomes" id="UP000233837"/>
    </source>
</evidence>
<evidence type="ECO:0000313" key="4">
    <source>
        <dbReference type="EMBL" id="PKU64133.1"/>
    </source>
</evidence>
<dbReference type="EMBL" id="KZ503436">
    <property type="protein sequence ID" value="PKU64133.1"/>
    <property type="molecule type" value="Genomic_DNA"/>
</dbReference>
<feature type="compositionally biased region" description="Polar residues" evidence="2">
    <location>
        <begin position="310"/>
        <end position="335"/>
    </location>
</feature>
<feature type="compositionally biased region" description="Basic and acidic residues" evidence="2">
    <location>
        <begin position="677"/>
        <end position="697"/>
    </location>
</feature>
<dbReference type="Proteomes" id="UP000233837">
    <property type="component" value="Unassembled WGS sequence"/>
</dbReference>
<keyword evidence="1" id="KW-0862">Zinc</keyword>
<feature type="region of interest" description="Disordered" evidence="2">
    <location>
        <begin position="587"/>
        <end position="614"/>
    </location>
</feature>
<dbReference type="GO" id="GO:0003676">
    <property type="term" value="F:nucleic acid binding"/>
    <property type="evidence" value="ECO:0007669"/>
    <property type="project" value="InterPro"/>
</dbReference>
<feature type="region of interest" description="Disordered" evidence="2">
    <location>
        <begin position="646"/>
        <end position="697"/>
    </location>
</feature>
<dbReference type="PROSITE" id="PS50158">
    <property type="entry name" value="ZF_CCHC"/>
    <property type="match status" value="1"/>
</dbReference>
<dbReference type="PANTHER" id="PTHR31286">
    <property type="entry name" value="GLYCINE-RICH CELL WALL STRUCTURAL PROTEIN 1.8-LIKE"/>
    <property type="match status" value="1"/>
</dbReference>
<feature type="region of interest" description="Disordered" evidence="2">
    <location>
        <begin position="1"/>
        <end position="60"/>
    </location>
</feature>
<evidence type="ECO:0000256" key="1">
    <source>
        <dbReference type="PROSITE-ProRule" id="PRU00047"/>
    </source>
</evidence>
<dbReference type="InterPro" id="IPR001878">
    <property type="entry name" value="Znf_CCHC"/>
</dbReference>
<accession>A0A2I0VL89</accession>
<name>A0A2I0VL89_9ASPA</name>
<evidence type="ECO:0000259" key="3">
    <source>
        <dbReference type="PROSITE" id="PS50158"/>
    </source>
</evidence>
<dbReference type="AlphaFoldDB" id="A0A2I0VL89"/>
<feature type="domain" description="CCHC-type" evidence="3">
    <location>
        <begin position="569"/>
        <end position="584"/>
    </location>
</feature>
<keyword evidence="1" id="KW-0863">Zinc-finger</keyword>
<protein>
    <recommendedName>
        <fullName evidence="3">CCHC-type domain-containing protein</fullName>
    </recommendedName>
</protein>
<proteinExistence type="predicted"/>
<sequence>MARGGGLRSPPPNGGNGGGSKSGGNKEKKQGNQWHVLAEEEAGGGAQATSSIKACHPPRSPRIGRFTVSFAKGAAPLGASDAKGLDLTAPPGPRRMPVTQLRKITLIVVGMPLQDPDNKVIHPSGKFTLGITSLISKPLAVRELIMSTIGISPHAGRRQDHSVTEEAPSARPAANDARSGYDSEDGAMRGARSENNLEEAINSPSFESEIEDDNARSGSDMDESGETLGSHTNMEDDQEENSNKHKQLFLESAHPSNLEVPTQAVQSHGAALNGRPDVAPVLGVDRQMMGEESAMNVCESTSTRREQPHGSASTIQFTTGSSTQGVCGNDSKTQNSVWPNLQPAQAPNVQPNGVPKGPFVWNKVQNVALDRLTRDDFIAKDGISIEPELDSVNDNIAKLDKALVDKIVERRHSFPFLLRELKRRWCHFGEFEVITIAPNSFICLFQSHEARDAVLSSGPWIIAGNIIGMDRWTSSSSHNSLHGFHSPIWIRLPQLPPIYRDINNITRIANKLCEPLWMDSHTSTWGRSSFARICVRINLSQQLLPGVWINGIHGRFFQRVEYEGLSNFCFDCGFIGHVKGSCPSKNHVKGPSATQVQAPKPAVGQAMDAPVDGHPTPRPPIVAVIHGPEVQEDGSFGVWNLVTRKKRNKPKATLEPPTQVQSKRTETRQPSQPSHVELQRMEEISKRIVDPSDKAPT</sequence>
<evidence type="ECO:0000256" key="2">
    <source>
        <dbReference type="SAM" id="MobiDB-lite"/>
    </source>
</evidence>
<keyword evidence="5" id="KW-1185">Reference proteome</keyword>
<feature type="region of interest" description="Disordered" evidence="2">
    <location>
        <begin position="152"/>
        <end position="243"/>
    </location>
</feature>
<dbReference type="InterPro" id="IPR040256">
    <property type="entry name" value="At4g02000-like"/>
</dbReference>
<reference evidence="4 5" key="1">
    <citation type="journal article" date="2016" name="Sci. Rep.">
        <title>The Dendrobium catenatum Lindl. genome sequence provides insights into polysaccharide synthase, floral development and adaptive evolution.</title>
        <authorList>
            <person name="Zhang G.Q."/>
            <person name="Xu Q."/>
            <person name="Bian C."/>
            <person name="Tsai W.C."/>
            <person name="Yeh C.M."/>
            <person name="Liu K.W."/>
            <person name="Yoshida K."/>
            <person name="Zhang L.S."/>
            <person name="Chang S.B."/>
            <person name="Chen F."/>
            <person name="Shi Y."/>
            <person name="Su Y.Y."/>
            <person name="Zhang Y.Q."/>
            <person name="Chen L.J."/>
            <person name="Yin Y."/>
            <person name="Lin M."/>
            <person name="Huang H."/>
            <person name="Deng H."/>
            <person name="Wang Z.W."/>
            <person name="Zhu S.L."/>
            <person name="Zhao X."/>
            <person name="Deng C."/>
            <person name="Niu S.C."/>
            <person name="Huang J."/>
            <person name="Wang M."/>
            <person name="Liu G.H."/>
            <person name="Yang H.J."/>
            <person name="Xiao X.J."/>
            <person name="Hsiao Y.Y."/>
            <person name="Wu W.L."/>
            <person name="Chen Y.Y."/>
            <person name="Mitsuda N."/>
            <person name="Ohme-Takagi M."/>
            <person name="Luo Y.B."/>
            <person name="Van de Peer Y."/>
            <person name="Liu Z.J."/>
        </authorList>
    </citation>
    <scope>NUCLEOTIDE SEQUENCE [LARGE SCALE GENOMIC DNA]</scope>
    <source>
        <tissue evidence="4">The whole plant</tissue>
    </source>
</reference>
<dbReference type="PANTHER" id="PTHR31286:SF99">
    <property type="entry name" value="DUF4283 DOMAIN-CONTAINING PROTEIN"/>
    <property type="match status" value="1"/>
</dbReference>